<evidence type="ECO:0000256" key="3">
    <source>
        <dbReference type="SAM" id="MobiDB-lite"/>
    </source>
</evidence>
<evidence type="ECO:0000256" key="2">
    <source>
        <dbReference type="PROSITE-ProRule" id="PRU00047"/>
    </source>
</evidence>
<dbReference type="GO" id="GO:0003676">
    <property type="term" value="F:nucleic acid binding"/>
    <property type="evidence" value="ECO:0007669"/>
    <property type="project" value="InterPro"/>
</dbReference>
<dbReference type="InterPro" id="IPR036875">
    <property type="entry name" value="Znf_CCHC_sf"/>
</dbReference>
<feature type="region of interest" description="Disordered" evidence="3">
    <location>
        <begin position="252"/>
        <end position="272"/>
    </location>
</feature>
<evidence type="ECO:0000313" key="5">
    <source>
        <dbReference type="EMBL" id="KAF5329855.1"/>
    </source>
</evidence>
<protein>
    <recommendedName>
        <fullName evidence="4">CCHC-type domain-containing protein</fullName>
    </recommendedName>
</protein>
<feature type="region of interest" description="Disordered" evidence="3">
    <location>
        <begin position="386"/>
        <end position="407"/>
    </location>
</feature>
<name>A0A8H5BUJ8_9AGAR</name>
<dbReference type="PROSITE" id="PS50158">
    <property type="entry name" value="ZF_CCHC"/>
    <property type="match status" value="1"/>
</dbReference>
<feature type="domain" description="CCHC-type" evidence="4">
    <location>
        <begin position="333"/>
        <end position="347"/>
    </location>
</feature>
<keyword evidence="6" id="KW-1185">Reference proteome</keyword>
<accession>A0A8H5BUJ8</accession>
<keyword evidence="2" id="KW-0863">Zinc-finger</keyword>
<gene>
    <name evidence="5" type="ORF">D9611_013389</name>
</gene>
<dbReference type="EMBL" id="JAACJK010000120">
    <property type="protein sequence ID" value="KAF5329855.1"/>
    <property type="molecule type" value="Genomic_DNA"/>
</dbReference>
<sequence>MASQFTAEPFTGEDPDVNPQDFLRAFRRAVLADASRVAQFPDFLAAQSEADTWYTGLAEDVKTSWEKTETAFNTRWPKKLVVVKSRAKFEEELLATKMKESEMGQTVLVGKREVATHVAWADKVEPLAIGADVYELSILLSTVVKHLPLALRVATAGEQSSWKEFLAAVRKVEADTLVDGSAVGRKVDELEKRLMAKIAGLSAPASPTASVRRAFAAAAISTPSPVSVAATPASVNPLFTTGGGRGNLFNAQLSTPSRRGPRTPTAPATPASRAALLQRTKELPHHPATEEGRRLHGLQQLAWVEKHGVNAWVDETTPYPLRPGTMPVNSGECFRCGMMGHQGSGCPVPPKDQLHLTEQKWRVVCARGLREPTDVRYVAISDYGHTAPYAADSEEEGDQGNGEGSST</sequence>
<evidence type="ECO:0000259" key="4">
    <source>
        <dbReference type="PROSITE" id="PS50158"/>
    </source>
</evidence>
<organism evidence="5 6">
    <name type="scientific">Ephemerocybe angulata</name>
    <dbReference type="NCBI Taxonomy" id="980116"/>
    <lineage>
        <taxon>Eukaryota</taxon>
        <taxon>Fungi</taxon>
        <taxon>Dikarya</taxon>
        <taxon>Basidiomycota</taxon>
        <taxon>Agaricomycotina</taxon>
        <taxon>Agaricomycetes</taxon>
        <taxon>Agaricomycetidae</taxon>
        <taxon>Agaricales</taxon>
        <taxon>Agaricineae</taxon>
        <taxon>Psathyrellaceae</taxon>
        <taxon>Ephemerocybe</taxon>
    </lineage>
</organism>
<proteinExistence type="predicted"/>
<dbReference type="GO" id="GO:0006397">
    <property type="term" value="P:mRNA processing"/>
    <property type="evidence" value="ECO:0007669"/>
    <property type="project" value="UniProtKB-KW"/>
</dbReference>
<feature type="compositionally biased region" description="Low complexity" evidence="3">
    <location>
        <begin position="254"/>
        <end position="272"/>
    </location>
</feature>
<evidence type="ECO:0000256" key="1">
    <source>
        <dbReference type="ARBA" id="ARBA00022664"/>
    </source>
</evidence>
<keyword evidence="1" id="KW-0507">mRNA processing</keyword>
<keyword evidence="2" id="KW-0479">Metal-binding</keyword>
<dbReference type="SUPFAM" id="SSF57756">
    <property type="entry name" value="Retrovirus zinc finger-like domains"/>
    <property type="match status" value="1"/>
</dbReference>
<keyword evidence="2" id="KW-0862">Zinc</keyword>
<dbReference type="AlphaFoldDB" id="A0A8H5BUJ8"/>
<reference evidence="5 6" key="1">
    <citation type="journal article" date="2020" name="ISME J.">
        <title>Uncovering the hidden diversity of litter-decomposition mechanisms in mushroom-forming fungi.</title>
        <authorList>
            <person name="Floudas D."/>
            <person name="Bentzer J."/>
            <person name="Ahren D."/>
            <person name="Johansson T."/>
            <person name="Persson P."/>
            <person name="Tunlid A."/>
        </authorList>
    </citation>
    <scope>NUCLEOTIDE SEQUENCE [LARGE SCALE GENOMIC DNA]</scope>
    <source>
        <strain evidence="5 6">CBS 175.51</strain>
    </source>
</reference>
<dbReference type="Proteomes" id="UP000541558">
    <property type="component" value="Unassembled WGS sequence"/>
</dbReference>
<evidence type="ECO:0000313" key="6">
    <source>
        <dbReference type="Proteomes" id="UP000541558"/>
    </source>
</evidence>
<dbReference type="OrthoDB" id="2678560at2759"/>
<dbReference type="GO" id="GO:0008270">
    <property type="term" value="F:zinc ion binding"/>
    <property type="evidence" value="ECO:0007669"/>
    <property type="project" value="UniProtKB-KW"/>
</dbReference>
<dbReference type="InterPro" id="IPR001878">
    <property type="entry name" value="Znf_CCHC"/>
</dbReference>
<comment type="caution">
    <text evidence="5">The sequence shown here is derived from an EMBL/GenBank/DDBJ whole genome shotgun (WGS) entry which is preliminary data.</text>
</comment>